<comment type="cofactor">
    <cofactor evidence="1">
        <name>[4Fe-4S] cluster</name>
        <dbReference type="ChEBI" id="CHEBI:49883"/>
    </cofactor>
</comment>
<evidence type="ECO:0000256" key="4">
    <source>
        <dbReference type="ARBA" id="ARBA00022723"/>
    </source>
</evidence>
<dbReference type="CDD" id="cd01335">
    <property type="entry name" value="Radical_SAM"/>
    <property type="match status" value="1"/>
</dbReference>
<evidence type="ECO:0000256" key="6">
    <source>
        <dbReference type="ARBA" id="ARBA00023014"/>
    </source>
</evidence>
<dbReference type="PANTHER" id="PTHR30352">
    <property type="entry name" value="PYRUVATE FORMATE-LYASE-ACTIVATING ENZYME"/>
    <property type="match status" value="1"/>
</dbReference>
<name>A0ABY8WPR9_9ACTN</name>
<dbReference type="Gene3D" id="3.20.20.70">
    <property type="entry name" value="Aldolase class I"/>
    <property type="match status" value="1"/>
</dbReference>
<protein>
    <submittedName>
        <fullName evidence="8">Radical SAM protein</fullName>
    </submittedName>
</protein>
<organism evidence="8 9">
    <name type="scientific">Actinoplanes oblitus</name>
    <dbReference type="NCBI Taxonomy" id="3040509"/>
    <lineage>
        <taxon>Bacteria</taxon>
        <taxon>Bacillati</taxon>
        <taxon>Actinomycetota</taxon>
        <taxon>Actinomycetes</taxon>
        <taxon>Micromonosporales</taxon>
        <taxon>Micromonosporaceae</taxon>
        <taxon>Actinoplanes</taxon>
    </lineage>
</organism>
<keyword evidence="9" id="KW-1185">Reference proteome</keyword>
<dbReference type="EMBL" id="CP126980">
    <property type="protein sequence ID" value="WIM99422.1"/>
    <property type="molecule type" value="Genomic_DNA"/>
</dbReference>
<evidence type="ECO:0000256" key="2">
    <source>
        <dbReference type="ARBA" id="ARBA00022485"/>
    </source>
</evidence>
<evidence type="ECO:0000313" key="8">
    <source>
        <dbReference type="EMBL" id="WIM99422.1"/>
    </source>
</evidence>
<dbReference type="InterPro" id="IPR034457">
    <property type="entry name" value="Organic_radical-activating"/>
</dbReference>
<dbReference type="InterPro" id="IPR016431">
    <property type="entry name" value="Pyrv-formate_lyase-activ_prd"/>
</dbReference>
<keyword evidence="5" id="KW-0408">Iron</keyword>
<dbReference type="InterPro" id="IPR007197">
    <property type="entry name" value="rSAM"/>
</dbReference>
<evidence type="ECO:0000256" key="3">
    <source>
        <dbReference type="ARBA" id="ARBA00022691"/>
    </source>
</evidence>
<gene>
    <name evidence="8" type="ORF">ACTOB_003073</name>
</gene>
<dbReference type="PANTHER" id="PTHR30352:SF5">
    <property type="entry name" value="PYRUVATE FORMATE-LYASE 1-ACTIVATING ENZYME"/>
    <property type="match status" value="1"/>
</dbReference>
<dbReference type="Pfam" id="PF04055">
    <property type="entry name" value="Radical_SAM"/>
    <property type="match status" value="1"/>
</dbReference>
<dbReference type="SUPFAM" id="SSF102114">
    <property type="entry name" value="Radical SAM enzymes"/>
    <property type="match status" value="1"/>
</dbReference>
<dbReference type="Proteomes" id="UP001240150">
    <property type="component" value="Chromosome"/>
</dbReference>
<dbReference type="InterPro" id="IPR013785">
    <property type="entry name" value="Aldolase_TIM"/>
</dbReference>
<sequence>MTVIPLPLWQPALLGTALPDGRVRCELCPHECVLAPGESGRCAVRRNDGGVLRTAAGSPAVAHLDAIERKPFYHAWPGRKVLTVAGPGCSFRCNYCLNYRLSQFGRDPAVPWTGSAAEPAAIVARADRERAAIGLSYSEPSLAVELTLELADRAAPHDLPILWKSNGFLTAAGADLVAPVLAAVNIDVKAATDAAHRRLTGAPLGPVLDTVRRLRAAGVWVEISTPLIPGISDRESDLRAIAGRLAEIDQTMPWHLLRFTPEYRMLRQDPTAPESLRRAREIGREAGLRFVYVERALGPEGRNTRCPGCDRELIARGLWETLSVTLAGGACPHCRASIPGRW</sequence>
<keyword evidence="4" id="KW-0479">Metal-binding</keyword>
<reference evidence="8 9" key="1">
    <citation type="submission" date="2023-06" db="EMBL/GenBank/DDBJ databases">
        <authorList>
            <person name="Yushchuk O."/>
            <person name="Binda E."/>
            <person name="Ruckert-Reed C."/>
            <person name="Fedorenko V."/>
            <person name="Kalinowski J."/>
            <person name="Marinelli F."/>
        </authorList>
    </citation>
    <scope>NUCLEOTIDE SEQUENCE [LARGE SCALE GENOMIC DNA]</scope>
    <source>
        <strain evidence="8 9">NRRL 3884</strain>
    </source>
</reference>
<dbReference type="InterPro" id="IPR058240">
    <property type="entry name" value="rSAM_sf"/>
</dbReference>
<accession>A0ABY8WPR9</accession>
<evidence type="ECO:0000256" key="1">
    <source>
        <dbReference type="ARBA" id="ARBA00001966"/>
    </source>
</evidence>
<dbReference type="InterPro" id="IPR006638">
    <property type="entry name" value="Elp3/MiaA/NifB-like_rSAM"/>
</dbReference>
<evidence type="ECO:0000256" key="5">
    <source>
        <dbReference type="ARBA" id="ARBA00023004"/>
    </source>
</evidence>
<dbReference type="SFLD" id="SFLDS00029">
    <property type="entry name" value="Radical_SAM"/>
    <property type="match status" value="1"/>
</dbReference>
<evidence type="ECO:0000259" key="7">
    <source>
        <dbReference type="PROSITE" id="PS51918"/>
    </source>
</evidence>
<keyword evidence="3" id="KW-0949">S-adenosyl-L-methionine</keyword>
<keyword evidence="6" id="KW-0411">Iron-sulfur</keyword>
<dbReference type="PROSITE" id="PS51918">
    <property type="entry name" value="RADICAL_SAM"/>
    <property type="match status" value="1"/>
</dbReference>
<keyword evidence="2" id="KW-0004">4Fe-4S</keyword>
<dbReference type="SMART" id="SM00729">
    <property type="entry name" value="Elp3"/>
    <property type="match status" value="1"/>
</dbReference>
<dbReference type="RefSeq" id="WP_284920860.1">
    <property type="nucleotide sequence ID" value="NZ_CP126980.1"/>
</dbReference>
<evidence type="ECO:0000313" key="9">
    <source>
        <dbReference type="Proteomes" id="UP001240150"/>
    </source>
</evidence>
<feature type="domain" description="Radical SAM core" evidence="7">
    <location>
        <begin position="74"/>
        <end position="289"/>
    </location>
</feature>
<proteinExistence type="predicted"/>
<dbReference type="PIRSF" id="PIRSF004869">
    <property type="entry name" value="PflX_prd"/>
    <property type="match status" value="1"/>
</dbReference>
<dbReference type="InterPro" id="IPR027596">
    <property type="entry name" value="AmmeMemoSam_rS"/>
</dbReference>
<dbReference type="SFLD" id="SFLDG01101">
    <property type="entry name" value="Uncharacterised_Radical_SAM_Su"/>
    <property type="match status" value="1"/>
</dbReference>